<evidence type="ECO:0000256" key="3">
    <source>
        <dbReference type="ARBA" id="ARBA00022759"/>
    </source>
</evidence>
<comment type="subunit">
    <text evidence="8">Homodimer, forms a heterotetramer with a Cas2 homodimer.</text>
</comment>
<proteinExistence type="inferred from homology"/>
<evidence type="ECO:0000313" key="11">
    <source>
        <dbReference type="Proteomes" id="UP000281594"/>
    </source>
</evidence>
<dbReference type="GO" id="GO:0003677">
    <property type="term" value="F:DNA binding"/>
    <property type="evidence" value="ECO:0007669"/>
    <property type="project" value="UniProtKB-KW"/>
</dbReference>
<keyword evidence="5 8" id="KW-0460">Magnesium</keyword>
<dbReference type="Proteomes" id="UP000281594">
    <property type="component" value="Unassembled WGS sequence"/>
</dbReference>
<dbReference type="PANTHER" id="PTHR34353:SF3">
    <property type="entry name" value="CRISPR-ASSOCIATED ENDONUCLEASE CAS1"/>
    <property type="match status" value="1"/>
</dbReference>
<evidence type="ECO:0000256" key="9">
    <source>
        <dbReference type="SAM" id="MobiDB-lite"/>
    </source>
</evidence>
<dbReference type="InterPro" id="IPR002729">
    <property type="entry name" value="CRISPR-assoc_Cas1"/>
</dbReference>
<comment type="function">
    <text evidence="8">CRISPR (clustered regularly interspaced short palindromic repeat), is an adaptive immune system that provides protection against mobile genetic elements (viruses, transposable elements and conjugative plasmids). CRISPR clusters contain spacers, sequences complementary to antecedent mobile elements, and target invading nucleic acids. CRISPR clusters are transcribed and processed into CRISPR RNA (crRNA). Acts as a dsDNA endonuclease. Involved in the integration of spacer DNA into the CRISPR cassette.</text>
</comment>
<dbReference type="CDD" id="cd09719">
    <property type="entry name" value="Cas1_I-E"/>
    <property type="match status" value="1"/>
</dbReference>
<dbReference type="PANTHER" id="PTHR34353">
    <property type="entry name" value="CRISPR-ASSOCIATED ENDONUCLEASE CAS1 1"/>
    <property type="match status" value="1"/>
</dbReference>
<dbReference type="InterPro" id="IPR042211">
    <property type="entry name" value="CRISPR-assoc_Cas1_N"/>
</dbReference>
<dbReference type="GO" id="GO:0046872">
    <property type="term" value="F:metal ion binding"/>
    <property type="evidence" value="ECO:0007669"/>
    <property type="project" value="UniProtKB-UniRule"/>
</dbReference>
<name>A0A3L8RFR1_STRRN</name>
<evidence type="ECO:0000256" key="8">
    <source>
        <dbReference type="HAMAP-Rule" id="MF_01470"/>
    </source>
</evidence>
<dbReference type="HAMAP" id="MF_01470">
    <property type="entry name" value="Cas1"/>
    <property type="match status" value="1"/>
</dbReference>
<evidence type="ECO:0000256" key="7">
    <source>
        <dbReference type="ARBA" id="ARBA00023125"/>
    </source>
</evidence>
<dbReference type="GO" id="GO:0051607">
    <property type="term" value="P:defense response to virus"/>
    <property type="evidence" value="ECO:0007669"/>
    <property type="project" value="UniProtKB-UniRule"/>
</dbReference>
<organism evidence="10 11">
    <name type="scientific">Streptomyces rapamycinicus (strain ATCC 29253 / DSM 41530 / NRRL 5491 / AYB-994)</name>
    <name type="common">Streptomyces hygroscopicus (strain ATCC 29253)</name>
    <dbReference type="NCBI Taxonomy" id="1343740"/>
    <lineage>
        <taxon>Bacteria</taxon>
        <taxon>Bacillati</taxon>
        <taxon>Actinomycetota</taxon>
        <taxon>Actinomycetes</taxon>
        <taxon>Kitasatosporales</taxon>
        <taxon>Streptomycetaceae</taxon>
        <taxon>Streptomyces</taxon>
        <taxon>Streptomyces violaceusniger group</taxon>
    </lineage>
</organism>
<feature type="compositionally biased region" description="Basic residues" evidence="9">
    <location>
        <begin position="388"/>
        <end position="399"/>
    </location>
</feature>
<comment type="caution">
    <text evidence="10">The sequence shown here is derived from an EMBL/GenBank/DDBJ whole genome shotgun (WGS) entry which is preliminary data.</text>
</comment>
<keyword evidence="4 8" id="KW-0378">Hydrolase</keyword>
<keyword evidence="3 8" id="KW-0255">Endonuclease</keyword>
<keyword evidence="8" id="KW-0464">Manganese</keyword>
<dbReference type="NCBIfam" id="TIGR03638">
    <property type="entry name" value="cas1_ECOLI"/>
    <property type="match status" value="1"/>
</dbReference>
<feature type="binding site" evidence="8">
    <location>
        <position position="227"/>
    </location>
    <ligand>
        <name>Mn(2+)</name>
        <dbReference type="ChEBI" id="CHEBI:29035"/>
    </ligand>
</feature>
<gene>
    <name evidence="8" type="primary">cas1</name>
    <name evidence="10" type="ORF">D3C57_109460</name>
</gene>
<dbReference type="InterPro" id="IPR050646">
    <property type="entry name" value="Cas1"/>
</dbReference>
<comment type="cofactor">
    <cofactor evidence="8">
        <name>Mg(2+)</name>
        <dbReference type="ChEBI" id="CHEBI:18420"/>
    </cofactor>
    <cofactor evidence="8">
        <name>Mn(2+)</name>
        <dbReference type="ChEBI" id="CHEBI:29035"/>
    </cofactor>
</comment>
<feature type="binding site" evidence="8">
    <location>
        <position position="147"/>
    </location>
    <ligand>
        <name>Mn(2+)</name>
        <dbReference type="ChEBI" id="CHEBI:29035"/>
    </ligand>
</feature>
<dbReference type="Gene3D" id="3.100.10.20">
    <property type="entry name" value="CRISPR-associated endonuclease Cas1, N-terminal domain"/>
    <property type="match status" value="1"/>
</dbReference>
<dbReference type="GO" id="GO:0043571">
    <property type="term" value="P:maintenance of CRISPR repeat elements"/>
    <property type="evidence" value="ECO:0007669"/>
    <property type="project" value="UniProtKB-UniRule"/>
</dbReference>
<dbReference type="GO" id="GO:0004520">
    <property type="term" value="F:DNA endonuclease activity"/>
    <property type="evidence" value="ECO:0007669"/>
    <property type="project" value="InterPro"/>
</dbReference>
<dbReference type="InterPro" id="IPR019851">
    <property type="entry name" value="CRISPR-assoc_Cas1_ECOLI"/>
</dbReference>
<dbReference type="GO" id="GO:0016787">
    <property type="term" value="F:hydrolase activity"/>
    <property type="evidence" value="ECO:0007669"/>
    <property type="project" value="UniProtKB-KW"/>
</dbReference>
<dbReference type="AlphaFoldDB" id="A0A3L8RFR1"/>
<comment type="similarity">
    <text evidence="8">Belongs to the CRISPR-associated endonuclease Cas1 family.</text>
</comment>
<keyword evidence="2 8" id="KW-0479">Metal-binding</keyword>
<dbReference type="EMBL" id="QYCY01000001">
    <property type="protein sequence ID" value="RLV78595.1"/>
    <property type="molecule type" value="Genomic_DNA"/>
</dbReference>
<dbReference type="Gene3D" id="1.20.120.920">
    <property type="entry name" value="CRISPR-associated endonuclease Cas1, C-terminal domain"/>
    <property type="match status" value="1"/>
</dbReference>
<feature type="region of interest" description="Disordered" evidence="9">
    <location>
        <begin position="305"/>
        <end position="420"/>
    </location>
</feature>
<evidence type="ECO:0000256" key="4">
    <source>
        <dbReference type="ARBA" id="ARBA00022801"/>
    </source>
</evidence>
<dbReference type="InterPro" id="IPR042206">
    <property type="entry name" value="CRISPR-assoc_Cas1_C"/>
</dbReference>
<sequence>MSTVGQRSASSPQELTRVGDRISFIYLERCTIHREDNAITATDSDGVTHIPSATIGTLLLGPGTRVTHQAMSVLGECGAGVVWVGEQGVRYYAGGRALTRSSRLVEAQATAWANRRTRLEVARAMYRLRFPEDDPSTHTRQELLNMEGRRVKECYRHESARTKVPWRRREYHQGNFAAGDPANQAVTAAAQCMYGIAHAVVTALGCSPGLGFVHSGHERSFVLDIADLYKTDIGIPAAFDAAAQGQEDVASRTRRALRDRINETGLLNRCVRDIKSLLLAPDGTQAPDNTTDQVTLQSDRDQLVASGRNYGTPDSGNAHGRNRSGDSYRPRQLPRRTTRLPHPLAPGSLPRRLPGLSLRPRTGHLVGRSPPVQRQRPGPTGLPDPQRTRLHLRHPRARLATHQSRGPHPPVSTDSSDLRA</sequence>
<evidence type="ECO:0000256" key="5">
    <source>
        <dbReference type="ARBA" id="ARBA00022842"/>
    </source>
</evidence>
<dbReference type="Pfam" id="PF01867">
    <property type="entry name" value="Cas_Cas1"/>
    <property type="match status" value="1"/>
</dbReference>
<evidence type="ECO:0000256" key="1">
    <source>
        <dbReference type="ARBA" id="ARBA00022722"/>
    </source>
</evidence>
<evidence type="ECO:0000313" key="10">
    <source>
        <dbReference type="EMBL" id="RLV78595.1"/>
    </source>
</evidence>
<accession>A0A3L8RFR1</accession>
<protein>
    <recommendedName>
        <fullName evidence="8">CRISPR-associated endonuclease Cas1</fullName>
        <ecNumber evidence="8">3.1.-.-</ecNumber>
    </recommendedName>
</protein>
<keyword evidence="6 8" id="KW-0051">Antiviral defense</keyword>
<evidence type="ECO:0000256" key="2">
    <source>
        <dbReference type="ARBA" id="ARBA00022723"/>
    </source>
</evidence>
<dbReference type="EC" id="3.1.-.-" evidence="8"/>
<keyword evidence="1 8" id="KW-0540">Nuclease</keyword>
<feature type="binding site" evidence="8">
    <location>
        <position position="214"/>
    </location>
    <ligand>
        <name>Mn(2+)</name>
        <dbReference type="ChEBI" id="CHEBI:29035"/>
    </ligand>
</feature>
<keyword evidence="7 8" id="KW-0238">DNA-binding</keyword>
<reference evidence="10 11" key="1">
    <citation type="journal article" date="2018" name="J. Biol. Chem.">
        <title>Discovery of the actinoplanic acid pathway in Streptomyces rapamycinicus reveals a genetically conserved synergism with rapamycin.</title>
        <authorList>
            <person name="Mrak P."/>
            <person name="Krastel P."/>
            <person name="Pivk Lukancic P."/>
            <person name="Tao J."/>
            <person name="Pistorius D."/>
            <person name="Moore C.M."/>
        </authorList>
    </citation>
    <scope>NUCLEOTIDE SEQUENCE [LARGE SCALE GENOMIC DNA]</scope>
    <source>
        <strain evidence="10 11">NRRL 5491</strain>
    </source>
</reference>
<feature type="compositionally biased region" description="Low complexity" evidence="9">
    <location>
        <begin position="340"/>
        <end position="360"/>
    </location>
</feature>
<evidence type="ECO:0000256" key="6">
    <source>
        <dbReference type="ARBA" id="ARBA00023118"/>
    </source>
</evidence>
<dbReference type="InterPro" id="IPR033641">
    <property type="entry name" value="Cas1_I-E"/>
</dbReference>